<dbReference type="Proteomes" id="UP000589085">
    <property type="component" value="Unassembled WGS sequence"/>
</dbReference>
<gene>
    <name evidence="2" type="ORF">HLH48_12700</name>
</gene>
<reference evidence="2 3" key="1">
    <citation type="submission" date="2020-04" db="EMBL/GenBank/DDBJ databases">
        <title>Description of novel Gluconacetobacter.</title>
        <authorList>
            <person name="Sombolestani A."/>
        </authorList>
    </citation>
    <scope>NUCLEOTIDE SEQUENCE [LARGE SCALE GENOMIC DNA]</scope>
    <source>
        <strain evidence="2 3">LMG 19747</strain>
    </source>
</reference>
<evidence type="ECO:0000256" key="1">
    <source>
        <dbReference type="SAM" id="MobiDB-lite"/>
    </source>
</evidence>
<organism evidence="2 3">
    <name type="scientific">Gluconacetobacter sacchari</name>
    <dbReference type="NCBI Taxonomy" id="92759"/>
    <lineage>
        <taxon>Bacteria</taxon>
        <taxon>Pseudomonadati</taxon>
        <taxon>Pseudomonadota</taxon>
        <taxon>Alphaproteobacteria</taxon>
        <taxon>Acetobacterales</taxon>
        <taxon>Acetobacteraceae</taxon>
        <taxon>Gluconacetobacter</taxon>
    </lineage>
</organism>
<proteinExistence type="predicted"/>
<dbReference type="RefSeq" id="WP_182997877.1">
    <property type="nucleotide sequence ID" value="NZ_JABEQJ010000015.1"/>
</dbReference>
<evidence type="ECO:0000313" key="3">
    <source>
        <dbReference type="Proteomes" id="UP000589085"/>
    </source>
</evidence>
<dbReference type="EMBL" id="JABEQJ010000015">
    <property type="protein sequence ID" value="MBB2161021.1"/>
    <property type="molecule type" value="Genomic_DNA"/>
</dbReference>
<feature type="region of interest" description="Disordered" evidence="1">
    <location>
        <begin position="25"/>
        <end position="45"/>
    </location>
</feature>
<evidence type="ECO:0000313" key="2">
    <source>
        <dbReference type="EMBL" id="MBB2161021.1"/>
    </source>
</evidence>
<feature type="compositionally biased region" description="Polar residues" evidence="1">
    <location>
        <begin position="32"/>
        <end position="45"/>
    </location>
</feature>
<comment type="caution">
    <text evidence="2">The sequence shown here is derived from an EMBL/GenBank/DDBJ whole genome shotgun (WGS) entry which is preliminary data.</text>
</comment>
<accession>A0A7W4NNE2</accession>
<dbReference type="AlphaFoldDB" id="A0A7W4NNE2"/>
<sequence length="73" mass="8323">MVYAAGIIGHILIRDWIATRRPACAADRHGRSPTSPRRVTWTGDQARSRPGYVASMRQMSADLSRRVAFRRQR</sequence>
<name>A0A7W4NNE2_9PROT</name>
<protein>
    <submittedName>
        <fullName evidence="2">Uncharacterized protein</fullName>
    </submittedName>
</protein>